<dbReference type="Gramene" id="Pp3c12_24870V3.2">
    <property type="protein sequence ID" value="Pp3c12_24870V3.2"/>
    <property type="gene ID" value="Pp3c12_24870"/>
</dbReference>
<evidence type="ECO:0000313" key="1">
    <source>
        <dbReference type="EnsemblPlants" id="Pp3c12_24870V3.2"/>
    </source>
</evidence>
<dbReference type="AlphaFoldDB" id="A0A7I4AHZ4"/>
<dbReference type="EMBL" id="ABEU02000012">
    <property type="status" value="NOT_ANNOTATED_CDS"/>
    <property type="molecule type" value="Genomic_DNA"/>
</dbReference>
<dbReference type="Proteomes" id="UP000006727">
    <property type="component" value="Chromosome 12"/>
</dbReference>
<reference evidence="1" key="3">
    <citation type="submission" date="2020-12" db="UniProtKB">
        <authorList>
            <consortium name="EnsemblPlants"/>
        </authorList>
    </citation>
    <scope>IDENTIFICATION</scope>
</reference>
<reference evidence="1 2" key="2">
    <citation type="journal article" date="2018" name="Plant J.">
        <title>The Physcomitrella patens chromosome-scale assembly reveals moss genome structure and evolution.</title>
        <authorList>
            <person name="Lang D."/>
            <person name="Ullrich K.K."/>
            <person name="Murat F."/>
            <person name="Fuchs J."/>
            <person name="Jenkins J."/>
            <person name="Haas F.B."/>
            <person name="Piednoel M."/>
            <person name="Gundlach H."/>
            <person name="Van Bel M."/>
            <person name="Meyberg R."/>
            <person name="Vives C."/>
            <person name="Morata J."/>
            <person name="Symeonidi A."/>
            <person name="Hiss M."/>
            <person name="Muchero W."/>
            <person name="Kamisugi Y."/>
            <person name="Saleh O."/>
            <person name="Blanc G."/>
            <person name="Decker E.L."/>
            <person name="van Gessel N."/>
            <person name="Grimwood J."/>
            <person name="Hayes R.D."/>
            <person name="Graham S.W."/>
            <person name="Gunter L.E."/>
            <person name="McDaniel S.F."/>
            <person name="Hoernstein S.N.W."/>
            <person name="Larsson A."/>
            <person name="Li F.W."/>
            <person name="Perroud P.F."/>
            <person name="Phillips J."/>
            <person name="Ranjan P."/>
            <person name="Rokshar D.S."/>
            <person name="Rothfels C.J."/>
            <person name="Schneider L."/>
            <person name="Shu S."/>
            <person name="Stevenson D.W."/>
            <person name="Thummler F."/>
            <person name="Tillich M."/>
            <person name="Villarreal Aguilar J.C."/>
            <person name="Widiez T."/>
            <person name="Wong G.K."/>
            <person name="Wymore A."/>
            <person name="Zhang Y."/>
            <person name="Zimmer A.D."/>
            <person name="Quatrano R.S."/>
            <person name="Mayer K.F.X."/>
            <person name="Goodstein D."/>
            <person name="Casacuberta J.M."/>
            <person name="Vandepoele K."/>
            <person name="Reski R."/>
            <person name="Cuming A.C."/>
            <person name="Tuskan G.A."/>
            <person name="Maumus F."/>
            <person name="Salse J."/>
            <person name="Schmutz J."/>
            <person name="Rensing S.A."/>
        </authorList>
    </citation>
    <scope>NUCLEOTIDE SEQUENCE [LARGE SCALE GENOMIC DNA]</scope>
    <source>
        <strain evidence="1 2">cv. Gransden 2004</strain>
    </source>
</reference>
<sequence>MDADSLLELTDYCYRKLVYLNTQGAEDAAYKERSGKAISEMLPEEDLQEKAAGMEFGVAVCSISILRYLTDYMGALPLSVMVSHVNTKHSNSLELECFPSYAG</sequence>
<evidence type="ECO:0000313" key="2">
    <source>
        <dbReference type="Proteomes" id="UP000006727"/>
    </source>
</evidence>
<organism evidence="1 2">
    <name type="scientific">Physcomitrium patens</name>
    <name type="common">Spreading-leaved earth moss</name>
    <name type="synonym">Physcomitrella patens</name>
    <dbReference type="NCBI Taxonomy" id="3218"/>
    <lineage>
        <taxon>Eukaryota</taxon>
        <taxon>Viridiplantae</taxon>
        <taxon>Streptophyta</taxon>
        <taxon>Embryophyta</taxon>
        <taxon>Bryophyta</taxon>
        <taxon>Bryophytina</taxon>
        <taxon>Bryopsida</taxon>
        <taxon>Funariidae</taxon>
        <taxon>Funariales</taxon>
        <taxon>Funariaceae</taxon>
        <taxon>Physcomitrium</taxon>
    </lineage>
</organism>
<reference evidence="1 2" key="1">
    <citation type="journal article" date="2008" name="Science">
        <title>The Physcomitrella genome reveals evolutionary insights into the conquest of land by plants.</title>
        <authorList>
            <person name="Rensing S."/>
            <person name="Lang D."/>
            <person name="Zimmer A."/>
            <person name="Terry A."/>
            <person name="Salamov A."/>
            <person name="Shapiro H."/>
            <person name="Nishiyama T."/>
            <person name="Perroud P.-F."/>
            <person name="Lindquist E."/>
            <person name="Kamisugi Y."/>
            <person name="Tanahashi T."/>
            <person name="Sakakibara K."/>
            <person name="Fujita T."/>
            <person name="Oishi K."/>
            <person name="Shin-I T."/>
            <person name="Kuroki Y."/>
            <person name="Toyoda A."/>
            <person name="Suzuki Y."/>
            <person name="Hashimoto A."/>
            <person name="Yamaguchi K."/>
            <person name="Sugano A."/>
            <person name="Kohara Y."/>
            <person name="Fujiyama A."/>
            <person name="Anterola A."/>
            <person name="Aoki S."/>
            <person name="Ashton N."/>
            <person name="Barbazuk W.B."/>
            <person name="Barker E."/>
            <person name="Bennetzen J."/>
            <person name="Bezanilla M."/>
            <person name="Blankenship R."/>
            <person name="Cho S.H."/>
            <person name="Dutcher S."/>
            <person name="Estelle M."/>
            <person name="Fawcett J.A."/>
            <person name="Gundlach H."/>
            <person name="Hanada K."/>
            <person name="Heyl A."/>
            <person name="Hicks K.A."/>
            <person name="Hugh J."/>
            <person name="Lohr M."/>
            <person name="Mayer K."/>
            <person name="Melkozernov A."/>
            <person name="Murata T."/>
            <person name="Nelson D."/>
            <person name="Pils B."/>
            <person name="Prigge M."/>
            <person name="Reiss B."/>
            <person name="Renner T."/>
            <person name="Rombauts S."/>
            <person name="Rushton P."/>
            <person name="Sanderfoot A."/>
            <person name="Schween G."/>
            <person name="Shiu S.-H."/>
            <person name="Stueber K."/>
            <person name="Theodoulou F.L."/>
            <person name="Tu H."/>
            <person name="Van de Peer Y."/>
            <person name="Verrier P.J."/>
            <person name="Waters E."/>
            <person name="Wood A."/>
            <person name="Yang L."/>
            <person name="Cove D."/>
            <person name="Cuming A."/>
            <person name="Hasebe M."/>
            <person name="Lucas S."/>
            <person name="Mishler D.B."/>
            <person name="Reski R."/>
            <person name="Grigoriev I."/>
            <person name="Quatrano R.S."/>
            <person name="Boore J.L."/>
        </authorList>
    </citation>
    <scope>NUCLEOTIDE SEQUENCE [LARGE SCALE GENOMIC DNA]</scope>
    <source>
        <strain evidence="1 2">cv. Gransden 2004</strain>
    </source>
</reference>
<dbReference type="PANTHER" id="PTHR13244:SF7">
    <property type="entry name" value="ZINC FINGER MYND DOMAIN-CONTAINING PROTEIN 10"/>
    <property type="match status" value="1"/>
</dbReference>
<protein>
    <submittedName>
        <fullName evidence="1">Uncharacterized protein</fullName>
    </submittedName>
</protein>
<dbReference type="EnsemblPlants" id="Pp3c12_24870V3.2">
    <property type="protein sequence ID" value="Pp3c12_24870V3.2"/>
    <property type="gene ID" value="Pp3c12_24870"/>
</dbReference>
<dbReference type="PANTHER" id="PTHR13244">
    <property type="entry name" value="ZINC FINGER MYND DOMAIN CONTAINING PROTEIN 10"/>
    <property type="match status" value="1"/>
</dbReference>
<keyword evidence="2" id="KW-1185">Reference proteome</keyword>
<name>A0A7I4AHZ4_PHYPA</name>
<dbReference type="InterPro" id="IPR052298">
    <property type="entry name" value="ZMYND10"/>
</dbReference>
<accession>A0A7I4AHZ4</accession>
<proteinExistence type="predicted"/>